<evidence type="ECO:0000259" key="2">
    <source>
        <dbReference type="Pfam" id="PF07929"/>
    </source>
</evidence>
<gene>
    <name evidence="3" type="ORF">SAMN05444277_10918</name>
</gene>
<keyword evidence="4" id="KW-1185">Reference proteome</keyword>
<dbReference type="Gene3D" id="3.10.290.30">
    <property type="entry name" value="MM3350-like"/>
    <property type="match status" value="1"/>
</dbReference>
<name>A0A1I5XKT9_9BACT</name>
<dbReference type="EMBL" id="FOXQ01000009">
    <property type="protein sequence ID" value="SFQ32591.1"/>
    <property type="molecule type" value="Genomic_DNA"/>
</dbReference>
<accession>A0A1I5XKT9</accession>
<reference evidence="3 4" key="1">
    <citation type="submission" date="2016-10" db="EMBL/GenBank/DDBJ databases">
        <authorList>
            <person name="de Groot N.N."/>
        </authorList>
    </citation>
    <scope>NUCLEOTIDE SEQUENCE [LARGE SCALE GENOMIC DNA]</scope>
    <source>
        <strain evidence="3 4">DSM 28286</strain>
    </source>
</reference>
<dbReference type="RefSeq" id="WP_090659835.1">
    <property type="nucleotide sequence ID" value="NZ_FOXQ01000009.1"/>
</dbReference>
<dbReference type="Pfam" id="PF07929">
    <property type="entry name" value="PRiA4_ORF3"/>
    <property type="match status" value="1"/>
</dbReference>
<organism evidence="3 4">
    <name type="scientific">Parafilimonas terrae</name>
    <dbReference type="NCBI Taxonomy" id="1465490"/>
    <lineage>
        <taxon>Bacteria</taxon>
        <taxon>Pseudomonadati</taxon>
        <taxon>Bacteroidota</taxon>
        <taxon>Chitinophagia</taxon>
        <taxon>Chitinophagales</taxon>
        <taxon>Chitinophagaceae</taxon>
        <taxon>Parafilimonas</taxon>
    </lineage>
</organism>
<evidence type="ECO:0000313" key="3">
    <source>
        <dbReference type="EMBL" id="SFQ32591.1"/>
    </source>
</evidence>
<evidence type="ECO:0000313" key="4">
    <source>
        <dbReference type="Proteomes" id="UP000199031"/>
    </source>
</evidence>
<dbReference type="AlphaFoldDB" id="A0A1I5XKT9"/>
<dbReference type="SUPFAM" id="SSF159941">
    <property type="entry name" value="MM3350-like"/>
    <property type="match status" value="1"/>
</dbReference>
<evidence type="ECO:0000256" key="1">
    <source>
        <dbReference type="SAM" id="MobiDB-lite"/>
    </source>
</evidence>
<feature type="compositionally biased region" description="Acidic residues" evidence="1">
    <location>
        <begin position="163"/>
        <end position="182"/>
    </location>
</feature>
<feature type="region of interest" description="Disordered" evidence="1">
    <location>
        <begin position="154"/>
        <end position="182"/>
    </location>
</feature>
<dbReference type="Proteomes" id="UP000199031">
    <property type="component" value="Unassembled WGS sequence"/>
</dbReference>
<dbReference type="InterPro" id="IPR012912">
    <property type="entry name" value="Plasmid_pRiA4b_Orf3-like"/>
</dbReference>
<feature type="domain" description="Plasmid pRiA4b Orf3-like" evidence="2">
    <location>
        <begin position="12"/>
        <end position="128"/>
    </location>
</feature>
<dbReference type="InterPro" id="IPR024047">
    <property type="entry name" value="MM3350-like_sf"/>
</dbReference>
<sequence>MAVLKFRAYYEEDEAVYRDVVIKHSQSFFDLHNAILKSYEFDNKHQATFYRSNDNWQRGREITLEKYDKAYKAEPLIMINTTIGSEIRDTNQKFIYIYDFEKNWTFHIELINVSKEESSKIIYPATSRVEGIGPQQYGTRSLLGKRFVDIEEKYDLPQNNEGFSEEGEETGVENNDESSDDE</sequence>
<proteinExistence type="predicted"/>
<dbReference type="STRING" id="1465490.SAMN05444277_10918"/>
<dbReference type="OrthoDB" id="666725at2"/>
<protein>
    <submittedName>
        <fullName evidence="3">PRiA4b ORF-3-like protein</fullName>
    </submittedName>
</protein>